<evidence type="ECO:0000313" key="2">
    <source>
        <dbReference type="Proteomes" id="UP000887567"/>
    </source>
</evidence>
<protein>
    <submittedName>
        <fullName evidence="1">Uncharacterized protein</fullName>
    </submittedName>
</protein>
<keyword evidence="2" id="KW-1185">Reference proteome</keyword>
<organism evidence="1 2">
    <name type="scientific">Exaiptasia diaphana</name>
    <name type="common">Tropical sea anemone</name>
    <name type="synonym">Aiptasia pulchella</name>
    <dbReference type="NCBI Taxonomy" id="2652724"/>
    <lineage>
        <taxon>Eukaryota</taxon>
        <taxon>Metazoa</taxon>
        <taxon>Cnidaria</taxon>
        <taxon>Anthozoa</taxon>
        <taxon>Hexacorallia</taxon>
        <taxon>Actiniaria</taxon>
        <taxon>Aiptasiidae</taxon>
        <taxon>Exaiptasia</taxon>
    </lineage>
</organism>
<sequence>MAEQGNTDGKVKLQGFFSSHESSQSQFKKLISACRDLDPTVTVLALQGLYDIENNVNSLHFQHDESDCLYVRQLLREWRNNWPFDYGSSAAYIQQRSIPTLRSLTIFREFDVPLFIDDYGKKEPLGLKTQSIEIDENTPIYHVTHLPEAINICEKKRLEPSDNKNMIAGTWFGIDDGPSFYGSRAFKTTLGKLGVQVLRQGEIVSYPKREVNVILYAGKTELDGTFNAEGLKKPKVNHPNYVKISIFVPSKFLPKTDHDFSKVFVGPMKVDHGHPATFCVKEKRSFGKFKCPADNLSDSFDNLSISNQSS</sequence>
<proteinExistence type="predicted"/>
<name>A0A913XCW1_EXADI</name>
<dbReference type="Proteomes" id="UP000887567">
    <property type="component" value="Unplaced"/>
</dbReference>
<evidence type="ECO:0000313" key="1">
    <source>
        <dbReference type="EnsemblMetazoa" id="XP_020902723.1"/>
    </source>
</evidence>
<dbReference type="EnsemblMetazoa" id="XM_021047064.2">
    <property type="protein sequence ID" value="XP_020902723.1"/>
    <property type="gene ID" value="LOC110241213"/>
</dbReference>
<dbReference type="AlphaFoldDB" id="A0A913XCW1"/>
<dbReference type="OrthoDB" id="5958034at2759"/>
<dbReference type="GeneID" id="110241213"/>
<accession>A0A913XCW1</accession>
<reference evidence="1" key="1">
    <citation type="submission" date="2022-11" db="UniProtKB">
        <authorList>
            <consortium name="EnsemblMetazoa"/>
        </authorList>
    </citation>
    <scope>IDENTIFICATION</scope>
</reference>
<dbReference type="KEGG" id="epa:110241213"/>
<dbReference type="RefSeq" id="XP_020902723.1">
    <property type="nucleotide sequence ID" value="XM_021047064.2"/>
</dbReference>